<dbReference type="KEGG" id="toy:FO059_05170"/>
<proteinExistence type="predicted"/>
<name>A0A516X188_9ACTN</name>
<dbReference type="AlphaFoldDB" id="A0A516X188"/>
<dbReference type="PROSITE" id="PS50977">
    <property type="entry name" value="HTH_TETR_2"/>
    <property type="match status" value="1"/>
</dbReference>
<evidence type="ECO:0000313" key="5">
    <source>
        <dbReference type="Proteomes" id="UP000317344"/>
    </source>
</evidence>
<dbReference type="GO" id="GO:0003677">
    <property type="term" value="F:DNA binding"/>
    <property type="evidence" value="ECO:0007669"/>
    <property type="project" value="UniProtKB-UniRule"/>
</dbReference>
<evidence type="ECO:0000256" key="2">
    <source>
        <dbReference type="PROSITE-ProRule" id="PRU00335"/>
    </source>
</evidence>
<sequence length="212" mass="22697">MPTASTSKGELRRRCLVDAAVELLREGGISAIRHRAVAERAHVPLSATTYYFSSIDDLVASAIEKCSLHEHERMQDLVDRITVRRRGGPATADLLADLFAAPGGVVERDMLIARYERLTGSARVPGLRELQLGLARPYGWMLAEVLRKCRRRAEPEGMAGITAIINGTILAGLLDTSADLHAATRDALLPVLGVFAPPLAGGEVRGAAADPA</sequence>
<dbReference type="Proteomes" id="UP000317344">
    <property type="component" value="Chromosome"/>
</dbReference>
<dbReference type="InterPro" id="IPR001647">
    <property type="entry name" value="HTH_TetR"/>
</dbReference>
<reference evidence="4 5" key="1">
    <citation type="submission" date="2019-07" db="EMBL/GenBank/DDBJ databases">
        <title>Tomitella cavernea sp. nov., an actinomycete isolated from soil.</title>
        <authorList>
            <person name="Cheng J."/>
        </authorList>
    </citation>
    <scope>NUCLEOTIDE SEQUENCE [LARGE SCALE GENOMIC DNA]</scope>
    <source>
        <strain evidence="4 5">HY188</strain>
    </source>
</reference>
<dbReference type="InterPro" id="IPR009057">
    <property type="entry name" value="Homeodomain-like_sf"/>
</dbReference>
<dbReference type="RefSeq" id="WP_143906937.1">
    <property type="nucleotide sequence ID" value="NZ_CP041765.1"/>
</dbReference>
<evidence type="ECO:0000256" key="1">
    <source>
        <dbReference type="ARBA" id="ARBA00023125"/>
    </source>
</evidence>
<keyword evidence="5" id="KW-1185">Reference proteome</keyword>
<keyword evidence="1 2" id="KW-0238">DNA-binding</keyword>
<evidence type="ECO:0000259" key="3">
    <source>
        <dbReference type="PROSITE" id="PS50977"/>
    </source>
</evidence>
<reference evidence="4 5" key="2">
    <citation type="submission" date="2019-07" db="EMBL/GenBank/DDBJ databases">
        <authorList>
            <person name="Huang Y."/>
        </authorList>
    </citation>
    <scope>NUCLEOTIDE SEQUENCE [LARGE SCALE GENOMIC DNA]</scope>
    <source>
        <strain evidence="4 5">HY188</strain>
    </source>
</reference>
<dbReference type="OrthoDB" id="6929199at2"/>
<organism evidence="4 5">
    <name type="scientific">Tomitella fengzijianii</name>
    <dbReference type="NCBI Taxonomy" id="2597660"/>
    <lineage>
        <taxon>Bacteria</taxon>
        <taxon>Bacillati</taxon>
        <taxon>Actinomycetota</taxon>
        <taxon>Actinomycetes</taxon>
        <taxon>Mycobacteriales</taxon>
        <taxon>Tomitella</taxon>
    </lineage>
</organism>
<gene>
    <name evidence="4" type="ORF">FO059_05170</name>
</gene>
<dbReference type="SUPFAM" id="SSF46689">
    <property type="entry name" value="Homeodomain-like"/>
    <property type="match status" value="1"/>
</dbReference>
<protein>
    <submittedName>
        <fullName evidence="4">TetR family transcriptional regulator</fullName>
    </submittedName>
</protein>
<dbReference type="InterPro" id="IPR041583">
    <property type="entry name" value="TetR_C_31"/>
</dbReference>
<accession>A0A516X188</accession>
<evidence type="ECO:0000313" key="4">
    <source>
        <dbReference type="EMBL" id="QDQ96846.1"/>
    </source>
</evidence>
<dbReference type="Pfam" id="PF17940">
    <property type="entry name" value="TetR_C_31"/>
    <property type="match status" value="1"/>
</dbReference>
<dbReference type="Pfam" id="PF00440">
    <property type="entry name" value="TetR_N"/>
    <property type="match status" value="1"/>
</dbReference>
<feature type="DNA-binding region" description="H-T-H motif" evidence="2">
    <location>
        <begin position="33"/>
        <end position="52"/>
    </location>
</feature>
<dbReference type="EMBL" id="CP041765">
    <property type="protein sequence ID" value="QDQ96846.1"/>
    <property type="molecule type" value="Genomic_DNA"/>
</dbReference>
<dbReference type="Gene3D" id="1.10.357.10">
    <property type="entry name" value="Tetracycline Repressor, domain 2"/>
    <property type="match status" value="1"/>
</dbReference>
<feature type="domain" description="HTH tetR-type" evidence="3">
    <location>
        <begin position="10"/>
        <end position="70"/>
    </location>
</feature>